<dbReference type="Proteomes" id="UP000569329">
    <property type="component" value="Unassembled WGS sequence"/>
</dbReference>
<dbReference type="AlphaFoldDB" id="A0A839E371"/>
<protein>
    <submittedName>
        <fullName evidence="1">Uncharacterized protein</fullName>
    </submittedName>
</protein>
<gene>
    <name evidence="1" type="ORF">FHX42_004886</name>
</gene>
<name>A0A839E371_9PSEU</name>
<accession>A0A839E371</accession>
<dbReference type="EMBL" id="JACGWZ010000008">
    <property type="protein sequence ID" value="MBA8827490.1"/>
    <property type="molecule type" value="Genomic_DNA"/>
</dbReference>
<reference evidence="1 2" key="1">
    <citation type="submission" date="2020-07" db="EMBL/GenBank/DDBJ databases">
        <title>Sequencing the genomes of 1000 actinobacteria strains.</title>
        <authorList>
            <person name="Klenk H.-P."/>
        </authorList>
    </citation>
    <scope>NUCLEOTIDE SEQUENCE [LARGE SCALE GENOMIC DNA]</scope>
    <source>
        <strain evidence="1 2">DSM 45975</strain>
    </source>
</reference>
<sequence>MVDDKLVAHFDDPTMYHWLDASLRSYRDMLRARIDEYREYDPLCEQLGLALPVTPLKRRLLNVLVDHWCGWTPDETLRQWMEADLMTRLLDDVELVLSTMPSDDEPLELRYAEQVEAWYWALLNMRIGYGVQHGVLGPGRPPIKEKVGPQADWDDPLTPVRFAVVWLDKVAHGLRRTSGQPLPEYTFD</sequence>
<comment type="caution">
    <text evidence="1">The sequence shown here is derived from an EMBL/GenBank/DDBJ whole genome shotgun (WGS) entry which is preliminary data.</text>
</comment>
<organism evidence="1 2">
    <name type="scientific">Halosaccharopolyspora lacisalsi</name>
    <dbReference type="NCBI Taxonomy" id="1000566"/>
    <lineage>
        <taxon>Bacteria</taxon>
        <taxon>Bacillati</taxon>
        <taxon>Actinomycetota</taxon>
        <taxon>Actinomycetes</taxon>
        <taxon>Pseudonocardiales</taxon>
        <taxon>Pseudonocardiaceae</taxon>
        <taxon>Halosaccharopolyspora</taxon>
    </lineage>
</organism>
<dbReference type="RefSeq" id="WP_220480781.1">
    <property type="nucleotide sequence ID" value="NZ_JACGWZ010000008.1"/>
</dbReference>
<dbReference type="InterPro" id="IPR018561">
    <property type="entry name" value="AosR"/>
</dbReference>
<evidence type="ECO:0000313" key="2">
    <source>
        <dbReference type="Proteomes" id="UP000569329"/>
    </source>
</evidence>
<proteinExistence type="predicted"/>
<dbReference type="Pfam" id="PF09438">
    <property type="entry name" value="DUF2017"/>
    <property type="match status" value="1"/>
</dbReference>
<evidence type="ECO:0000313" key="1">
    <source>
        <dbReference type="EMBL" id="MBA8827490.1"/>
    </source>
</evidence>
<keyword evidence="2" id="KW-1185">Reference proteome</keyword>